<evidence type="ECO:0000256" key="1">
    <source>
        <dbReference type="SAM" id="MobiDB-lite"/>
    </source>
</evidence>
<dbReference type="AlphaFoldDB" id="A0A8R7TU32"/>
<evidence type="ECO:0000313" key="3">
    <source>
        <dbReference type="Proteomes" id="UP000015106"/>
    </source>
</evidence>
<evidence type="ECO:0000313" key="2">
    <source>
        <dbReference type="EnsemblPlants" id="TuG1812G0300002101.01.T01.cds323506"/>
    </source>
</evidence>
<protein>
    <submittedName>
        <fullName evidence="2">Uncharacterized protein</fullName>
    </submittedName>
</protein>
<organism evidence="2 3">
    <name type="scientific">Triticum urartu</name>
    <name type="common">Red wild einkorn</name>
    <name type="synonym">Crithodium urartu</name>
    <dbReference type="NCBI Taxonomy" id="4572"/>
    <lineage>
        <taxon>Eukaryota</taxon>
        <taxon>Viridiplantae</taxon>
        <taxon>Streptophyta</taxon>
        <taxon>Embryophyta</taxon>
        <taxon>Tracheophyta</taxon>
        <taxon>Spermatophyta</taxon>
        <taxon>Magnoliopsida</taxon>
        <taxon>Liliopsida</taxon>
        <taxon>Poales</taxon>
        <taxon>Poaceae</taxon>
        <taxon>BOP clade</taxon>
        <taxon>Pooideae</taxon>
        <taxon>Triticodae</taxon>
        <taxon>Triticeae</taxon>
        <taxon>Triticinae</taxon>
        <taxon>Triticum</taxon>
    </lineage>
</organism>
<reference evidence="2" key="2">
    <citation type="submission" date="2018-03" db="EMBL/GenBank/DDBJ databases">
        <title>The Triticum urartu genome reveals the dynamic nature of wheat genome evolution.</title>
        <authorList>
            <person name="Ling H."/>
            <person name="Ma B."/>
            <person name="Shi X."/>
            <person name="Liu H."/>
            <person name="Dong L."/>
            <person name="Sun H."/>
            <person name="Cao Y."/>
            <person name="Gao Q."/>
            <person name="Zheng S."/>
            <person name="Li Y."/>
            <person name="Yu Y."/>
            <person name="Du H."/>
            <person name="Qi M."/>
            <person name="Li Y."/>
            <person name="Yu H."/>
            <person name="Cui Y."/>
            <person name="Wang N."/>
            <person name="Chen C."/>
            <person name="Wu H."/>
            <person name="Zhao Y."/>
            <person name="Zhang J."/>
            <person name="Li Y."/>
            <person name="Zhou W."/>
            <person name="Zhang B."/>
            <person name="Hu W."/>
            <person name="Eijk M."/>
            <person name="Tang J."/>
            <person name="Witsenboer H."/>
            <person name="Zhao S."/>
            <person name="Li Z."/>
            <person name="Zhang A."/>
            <person name="Wang D."/>
            <person name="Liang C."/>
        </authorList>
    </citation>
    <scope>NUCLEOTIDE SEQUENCE [LARGE SCALE GENOMIC DNA]</scope>
    <source>
        <strain evidence="2">cv. G1812</strain>
    </source>
</reference>
<reference evidence="3" key="1">
    <citation type="journal article" date="2013" name="Nature">
        <title>Draft genome of the wheat A-genome progenitor Triticum urartu.</title>
        <authorList>
            <person name="Ling H.Q."/>
            <person name="Zhao S."/>
            <person name="Liu D."/>
            <person name="Wang J."/>
            <person name="Sun H."/>
            <person name="Zhang C."/>
            <person name="Fan H."/>
            <person name="Li D."/>
            <person name="Dong L."/>
            <person name="Tao Y."/>
            <person name="Gao C."/>
            <person name="Wu H."/>
            <person name="Li Y."/>
            <person name="Cui Y."/>
            <person name="Guo X."/>
            <person name="Zheng S."/>
            <person name="Wang B."/>
            <person name="Yu K."/>
            <person name="Liang Q."/>
            <person name="Yang W."/>
            <person name="Lou X."/>
            <person name="Chen J."/>
            <person name="Feng M."/>
            <person name="Jian J."/>
            <person name="Zhang X."/>
            <person name="Luo G."/>
            <person name="Jiang Y."/>
            <person name="Liu J."/>
            <person name="Wang Z."/>
            <person name="Sha Y."/>
            <person name="Zhang B."/>
            <person name="Wu H."/>
            <person name="Tang D."/>
            <person name="Shen Q."/>
            <person name="Xue P."/>
            <person name="Zou S."/>
            <person name="Wang X."/>
            <person name="Liu X."/>
            <person name="Wang F."/>
            <person name="Yang Y."/>
            <person name="An X."/>
            <person name="Dong Z."/>
            <person name="Zhang K."/>
            <person name="Zhang X."/>
            <person name="Luo M.C."/>
            <person name="Dvorak J."/>
            <person name="Tong Y."/>
            <person name="Wang J."/>
            <person name="Yang H."/>
            <person name="Li Z."/>
            <person name="Wang D."/>
            <person name="Zhang A."/>
            <person name="Wang J."/>
        </authorList>
    </citation>
    <scope>NUCLEOTIDE SEQUENCE</scope>
    <source>
        <strain evidence="3">cv. G1812</strain>
    </source>
</reference>
<feature type="region of interest" description="Disordered" evidence="1">
    <location>
        <begin position="49"/>
        <end position="114"/>
    </location>
</feature>
<name>A0A8R7TU32_TRIUA</name>
<feature type="region of interest" description="Disordered" evidence="1">
    <location>
        <begin position="150"/>
        <end position="208"/>
    </location>
</feature>
<dbReference type="Gramene" id="TuG1812G0300002101.01.T01">
    <property type="protein sequence ID" value="TuG1812G0300002101.01.T01.cds323506"/>
    <property type="gene ID" value="TuG1812G0300002101.01"/>
</dbReference>
<reference evidence="2" key="3">
    <citation type="submission" date="2022-06" db="UniProtKB">
        <authorList>
            <consortium name="EnsemblPlants"/>
        </authorList>
    </citation>
    <scope>IDENTIFICATION</scope>
</reference>
<feature type="compositionally biased region" description="Gly residues" evidence="1">
    <location>
        <begin position="167"/>
        <end position="184"/>
    </location>
</feature>
<dbReference type="Proteomes" id="UP000015106">
    <property type="component" value="Chromosome 3"/>
</dbReference>
<proteinExistence type="predicted"/>
<sequence length="208" mass="22273">FFCQGSICNKIITNRPSAGKIERTFSENTFSRRENAFLPEEEADYAFIKRRRTPRSTPPLNHVSRPARSAQRGRQAGPRDGVNVIFASPALARGPEGGRRHRGSSGRLRPSPTSLDLWASSAGVAAPVYGEHGFRGGLRREGARTWRTVATGTDGARGQQPPEEEGGGSGGSGVWMGASGGGIERGGDWGCSDSSGAPRWLRQPWAAK</sequence>
<keyword evidence="3" id="KW-1185">Reference proteome</keyword>
<accession>A0A8R7TU32</accession>
<dbReference type="EnsemblPlants" id="TuG1812G0300002101.01.T01">
    <property type="protein sequence ID" value="TuG1812G0300002101.01.T01.cds323506"/>
    <property type="gene ID" value="TuG1812G0300002101.01"/>
</dbReference>